<evidence type="ECO:0000256" key="2">
    <source>
        <dbReference type="ARBA" id="ARBA00022490"/>
    </source>
</evidence>
<evidence type="ECO:0000256" key="1">
    <source>
        <dbReference type="ARBA" id="ARBA00004496"/>
    </source>
</evidence>
<dbReference type="GO" id="GO:0005737">
    <property type="term" value="C:cytoplasm"/>
    <property type="evidence" value="ECO:0007669"/>
    <property type="project" value="UniProtKB-SubCell"/>
</dbReference>
<keyword evidence="2" id="KW-0963">Cytoplasm</keyword>
<keyword evidence="3" id="KW-0540">Nuclease</keyword>
<keyword evidence="5" id="KW-0378">Hydrolase</keyword>
<dbReference type="EMBL" id="LODT01000006">
    <property type="protein sequence ID" value="KYR01708.1"/>
    <property type="molecule type" value="Genomic_DNA"/>
</dbReference>
<evidence type="ECO:0000256" key="3">
    <source>
        <dbReference type="ARBA" id="ARBA00022722"/>
    </source>
</evidence>
<dbReference type="PANTHER" id="PTHR28511:SF1">
    <property type="entry name" value="ENDONUCLEASE V"/>
    <property type="match status" value="1"/>
</dbReference>
<keyword evidence="7" id="KW-1185">Reference proteome</keyword>
<protein>
    <submittedName>
        <fullName evidence="6">Endonuclease V</fullName>
    </submittedName>
</protein>
<evidence type="ECO:0000313" key="6">
    <source>
        <dbReference type="EMBL" id="KYR01708.1"/>
    </source>
</evidence>
<dbReference type="PANTHER" id="PTHR28511">
    <property type="entry name" value="ENDONUCLEASE V"/>
    <property type="match status" value="1"/>
</dbReference>
<comment type="subcellular location">
    <subcellularLocation>
        <location evidence="1">Cytoplasm</location>
    </subcellularLocation>
</comment>
<accession>A0A152A660</accession>
<evidence type="ECO:0000256" key="4">
    <source>
        <dbReference type="ARBA" id="ARBA00022759"/>
    </source>
</evidence>
<dbReference type="InParanoid" id="A0A152A660"/>
<dbReference type="GO" id="GO:0006281">
    <property type="term" value="P:DNA repair"/>
    <property type="evidence" value="ECO:0007669"/>
    <property type="project" value="InterPro"/>
</dbReference>
<dbReference type="GO" id="GO:0003727">
    <property type="term" value="F:single-stranded RNA binding"/>
    <property type="evidence" value="ECO:0007669"/>
    <property type="project" value="TreeGrafter"/>
</dbReference>
<dbReference type="OMA" id="NACAHTL"/>
<dbReference type="Proteomes" id="UP000076078">
    <property type="component" value="Unassembled WGS sequence"/>
</dbReference>
<dbReference type="STRING" id="361077.A0A152A660"/>
<dbReference type="OrthoDB" id="20018at2759"/>
<dbReference type="InterPro" id="IPR007581">
    <property type="entry name" value="Endonuclease-V"/>
</dbReference>
<dbReference type="GO" id="GO:0005730">
    <property type="term" value="C:nucleolus"/>
    <property type="evidence" value="ECO:0007669"/>
    <property type="project" value="TreeGrafter"/>
</dbReference>
<dbReference type="GO" id="GO:0016891">
    <property type="term" value="F:RNA endonuclease activity producing 5'-phosphomonoesters, hydrolytic mechanism"/>
    <property type="evidence" value="ECO:0007669"/>
    <property type="project" value="TreeGrafter"/>
</dbReference>
<organism evidence="6 7">
    <name type="scientific">Tieghemostelium lacteum</name>
    <name type="common">Slime mold</name>
    <name type="synonym">Dictyostelium lacteum</name>
    <dbReference type="NCBI Taxonomy" id="361077"/>
    <lineage>
        <taxon>Eukaryota</taxon>
        <taxon>Amoebozoa</taxon>
        <taxon>Evosea</taxon>
        <taxon>Eumycetozoa</taxon>
        <taxon>Dictyostelia</taxon>
        <taxon>Dictyosteliales</taxon>
        <taxon>Raperosteliaceae</taxon>
        <taxon>Tieghemostelium</taxon>
    </lineage>
</organism>
<dbReference type="Gene3D" id="3.30.2170.10">
    <property type="entry name" value="archaeoglobus fulgidus dsm 4304 superfamily"/>
    <property type="match status" value="1"/>
</dbReference>
<dbReference type="AlphaFoldDB" id="A0A152A660"/>
<dbReference type="Pfam" id="PF04493">
    <property type="entry name" value="Endonuclease_5"/>
    <property type="match status" value="1"/>
</dbReference>
<sequence length="276" mass="31140">MADNTNNNNINNNNNKDEDDEFKEIKEEWIQIQNSLKQQLILTDNVTWSLNELRYIGGVDISFVKDNNEDACACLIVLEYPSMNIVYKDIGFIKLTLPYIPGFLAFREVTFLMEMINRLKSDPVNSQYLPQVILVDGNGILHPRSFGLACHLGVLADIPTIGVGKTPFQQDGLNIKDIRDQFKKNCQNAGDFIHLVGTSGTIWAAALKSHKDSTNPIYVSQGHKLSLETTLNIVKLLTLYRVPEPIRQADLQSRDYIRLNFKPTTPPNTTTTTANK</sequence>
<name>A0A152A660_TIELA</name>
<reference evidence="6 7" key="1">
    <citation type="submission" date="2015-12" db="EMBL/GenBank/DDBJ databases">
        <title>Dictyostelia acquired genes for synthesis and detection of signals that induce cell-type specialization by lateral gene transfer from prokaryotes.</title>
        <authorList>
            <person name="Gloeckner G."/>
            <person name="Schaap P."/>
        </authorList>
    </citation>
    <scope>NUCLEOTIDE SEQUENCE [LARGE SCALE GENOMIC DNA]</scope>
    <source>
        <strain evidence="6 7">TK</strain>
    </source>
</reference>
<keyword evidence="4 6" id="KW-0255">Endonuclease</keyword>
<gene>
    <name evidence="6" type="ORF">DLAC_01717</name>
</gene>
<dbReference type="CDD" id="cd06559">
    <property type="entry name" value="Endonuclease_V"/>
    <property type="match status" value="1"/>
</dbReference>
<dbReference type="HAMAP" id="MF_00801">
    <property type="entry name" value="Endonuclease_5"/>
    <property type="match status" value="1"/>
</dbReference>
<proteinExistence type="inferred from homology"/>
<dbReference type="FunCoup" id="A0A152A660">
    <property type="interactions" value="71"/>
</dbReference>
<evidence type="ECO:0000256" key="5">
    <source>
        <dbReference type="ARBA" id="ARBA00022801"/>
    </source>
</evidence>
<comment type="caution">
    <text evidence="6">The sequence shown here is derived from an EMBL/GenBank/DDBJ whole genome shotgun (WGS) entry which is preliminary data.</text>
</comment>
<evidence type="ECO:0000313" key="7">
    <source>
        <dbReference type="Proteomes" id="UP000076078"/>
    </source>
</evidence>